<keyword evidence="3" id="KW-1185">Reference proteome</keyword>
<keyword evidence="1" id="KW-0963">Cytoplasm</keyword>
<accession>A0A377R2I2</accession>
<dbReference type="RefSeq" id="WP_115308947.1">
    <property type="nucleotide sequence ID" value="NZ_CP091516.1"/>
</dbReference>
<sequence length="77" mass="8459">MRIPELDRINELARLAKTRGLTAAELSERALLRRAYLDAVKGQINGHLSHVTVIDPDGNDVTPAALRDAQARNMQAV</sequence>
<dbReference type="PANTHER" id="PTHR37300:SF1">
    <property type="entry name" value="UPF0291 PROTEIN YNZC"/>
    <property type="match status" value="1"/>
</dbReference>
<dbReference type="OrthoDB" id="390105at2"/>
<dbReference type="AlphaFoldDB" id="A0A377R2I2"/>
<gene>
    <name evidence="2" type="ORF">NCTC13336_01564</name>
</gene>
<dbReference type="EMBL" id="UGJJ01000002">
    <property type="protein sequence ID" value="STR02686.1"/>
    <property type="molecule type" value="Genomic_DNA"/>
</dbReference>
<dbReference type="Pfam" id="PF05979">
    <property type="entry name" value="DUF896"/>
    <property type="match status" value="1"/>
</dbReference>
<evidence type="ECO:0000313" key="3">
    <source>
        <dbReference type="Proteomes" id="UP000254293"/>
    </source>
</evidence>
<reference evidence="2 3" key="1">
    <citation type="submission" date="2018-06" db="EMBL/GenBank/DDBJ databases">
        <authorList>
            <consortium name="Pathogen Informatics"/>
            <person name="Doyle S."/>
        </authorList>
    </citation>
    <scope>NUCLEOTIDE SEQUENCE [LARGE SCALE GENOMIC DNA]</scope>
    <source>
        <strain evidence="2 3">NCTC13336</strain>
    </source>
</reference>
<dbReference type="InterPro" id="IPR009242">
    <property type="entry name" value="DUF896"/>
</dbReference>
<dbReference type="Proteomes" id="UP000254293">
    <property type="component" value="Unassembled WGS sequence"/>
</dbReference>
<organism evidence="2 3">
    <name type="scientific">Kingella potus</name>
    <dbReference type="NCBI Taxonomy" id="265175"/>
    <lineage>
        <taxon>Bacteria</taxon>
        <taxon>Pseudomonadati</taxon>
        <taxon>Pseudomonadota</taxon>
        <taxon>Betaproteobacteria</taxon>
        <taxon>Neisseriales</taxon>
        <taxon>Neisseriaceae</taxon>
        <taxon>Kingella</taxon>
    </lineage>
</organism>
<dbReference type="HAMAP" id="MF_01103">
    <property type="entry name" value="UPF0291"/>
    <property type="match status" value="1"/>
</dbReference>
<dbReference type="PANTHER" id="PTHR37300">
    <property type="entry name" value="UPF0291 PROTEIN CBO2609/CLC_2481"/>
    <property type="match status" value="1"/>
</dbReference>
<evidence type="ECO:0000313" key="2">
    <source>
        <dbReference type="EMBL" id="STR02686.1"/>
    </source>
</evidence>
<name>A0A377R2I2_9NEIS</name>
<proteinExistence type="inferred from homology"/>
<protein>
    <submittedName>
        <fullName evidence="2">Uncharacterized protein conserved in bacteria</fullName>
    </submittedName>
</protein>
<dbReference type="SUPFAM" id="SSF158221">
    <property type="entry name" value="YnzC-like"/>
    <property type="match status" value="1"/>
</dbReference>
<evidence type="ECO:0000256" key="1">
    <source>
        <dbReference type="ARBA" id="ARBA00022490"/>
    </source>
</evidence>
<dbReference type="Gene3D" id="1.10.287.540">
    <property type="entry name" value="Helix hairpin bin"/>
    <property type="match status" value="1"/>
</dbReference>